<evidence type="ECO:0000256" key="1">
    <source>
        <dbReference type="SAM" id="MobiDB-lite"/>
    </source>
</evidence>
<dbReference type="EMBL" id="JBHSWU010001154">
    <property type="protein sequence ID" value="MFC6726491.1"/>
    <property type="molecule type" value="Genomic_DNA"/>
</dbReference>
<organism evidence="2 3">
    <name type="scientific">Halobium palmae</name>
    <dbReference type="NCBI Taxonomy" id="1776492"/>
    <lineage>
        <taxon>Archaea</taxon>
        <taxon>Methanobacteriati</taxon>
        <taxon>Methanobacteriota</taxon>
        <taxon>Stenosarchaea group</taxon>
        <taxon>Halobacteria</taxon>
        <taxon>Halobacteriales</taxon>
        <taxon>Haloferacaceae</taxon>
        <taxon>Halobium</taxon>
    </lineage>
</organism>
<sequence length="100" mass="10449">MLALDDGDDGPTAEIERSALRVLEDEVRPVAVLVIVAECVGSGPTTLGSPTFPPSGSERLTSTSGVESPLRRRAASGHASDRVRERRPNPPGKGFSVPEG</sequence>
<name>A0ABD5S4R0_9EURY</name>
<accession>A0ABD5S4R0</accession>
<keyword evidence="3" id="KW-1185">Reference proteome</keyword>
<protein>
    <submittedName>
        <fullName evidence="2">Uncharacterized protein</fullName>
    </submittedName>
</protein>
<dbReference type="Proteomes" id="UP001596328">
    <property type="component" value="Unassembled WGS sequence"/>
</dbReference>
<gene>
    <name evidence="2" type="ORF">ACFQE1_19415</name>
</gene>
<evidence type="ECO:0000313" key="2">
    <source>
        <dbReference type="EMBL" id="MFC6726491.1"/>
    </source>
</evidence>
<feature type="compositionally biased region" description="Basic and acidic residues" evidence="1">
    <location>
        <begin position="79"/>
        <end position="88"/>
    </location>
</feature>
<dbReference type="AlphaFoldDB" id="A0ABD5S4R0"/>
<evidence type="ECO:0000313" key="3">
    <source>
        <dbReference type="Proteomes" id="UP001596328"/>
    </source>
</evidence>
<comment type="caution">
    <text evidence="2">The sequence shown here is derived from an EMBL/GenBank/DDBJ whole genome shotgun (WGS) entry which is preliminary data.</text>
</comment>
<feature type="region of interest" description="Disordered" evidence="1">
    <location>
        <begin position="42"/>
        <end position="100"/>
    </location>
</feature>
<reference evidence="2 3" key="1">
    <citation type="journal article" date="2019" name="Int. J. Syst. Evol. Microbiol.">
        <title>The Global Catalogue of Microorganisms (GCM) 10K type strain sequencing project: providing services to taxonomists for standard genome sequencing and annotation.</title>
        <authorList>
            <consortium name="The Broad Institute Genomics Platform"/>
            <consortium name="The Broad Institute Genome Sequencing Center for Infectious Disease"/>
            <person name="Wu L."/>
            <person name="Ma J."/>
        </authorList>
    </citation>
    <scope>NUCLEOTIDE SEQUENCE [LARGE SCALE GENOMIC DNA]</scope>
    <source>
        <strain evidence="2 3">NBRC 111368</strain>
    </source>
</reference>
<proteinExistence type="predicted"/>